<dbReference type="RefSeq" id="WP_187593489.1">
    <property type="nucleotide sequence ID" value="NZ_CP060723.1"/>
</dbReference>
<evidence type="ECO:0000313" key="2">
    <source>
        <dbReference type="Proteomes" id="UP000515806"/>
    </source>
</evidence>
<dbReference type="InterPro" id="IPR018534">
    <property type="entry name" value="Tet_reg_excision_RteC"/>
</dbReference>
<organism evidence="1 2">
    <name type="scientific">Pedobacter roseus</name>
    <dbReference type="NCBI Taxonomy" id="336820"/>
    <lineage>
        <taxon>Bacteria</taxon>
        <taxon>Pseudomonadati</taxon>
        <taxon>Bacteroidota</taxon>
        <taxon>Sphingobacteriia</taxon>
        <taxon>Sphingobacteriales</taxon>
        <taxon>Sphingobacteriaceae</taxon>
        <taxon>Pedobacter</taxon>
    </lineage>
</organism>
<sequence>MIKKLSSALYTKMKAELEEFNDDQMDKVDMLKSAVLIVHRYLDELKQVIEEYPFAGEEEEIWFFKTEKPRFYRWLIFYTELFNIDSTRPAGGGKRLNEHYREQMRYINRFLRSHEFQYQYFRLGTDELDHLFFLRGATSKDIRLSSVPTVDPSFGTGHEYLFSKFRACELLEDFLKTKLSAGKGAGVEKSIEGNPRMKWTGESLNLIEILYALHGSGQINNGRVELSEIAGAFQQVFQVNLSRYFRRFAEIKQRKGMSKTRFLDQMRDELIKKIEEADAYRQ</sequence>
<keyword evidence="2" id="KW-1185">Reference proteome</keyword>
<dbReference type="EMBL" id="CP060723">
    <property type="protein sequence ID" value="QNN42969.1"/>
    <property type="molecule type" value="Genomic_DNA"/>
</dbReference>
<accession>A0A7G9QHZ4</accession>
<protein>
    <submittedName>
        <fullName evidence="1">RteC domain-containing protein</fullName>
    </submittedName>
</protein>
<dbReference type="AlphaFoldDB" id="A0A7G9QHZ4"/>
<gene>
    <name evidence="1" type="ORF">H9L23_02350</name>
</gene>
<reference evidence="1 2" key="1">
    <citation type="submission" date="2020-08" db="EMBL/GenBank/DDBJ databases">
        <title>Genome sequence of Pedobacter roseus KACC 11594T.</title>
        <authorList>
            <person name="Hyun D.-W."/>
            <person name="Bae J.-W."/>
        </authorList>
    </citation>
    <scope>NUCLEOTIDE SEQUENCE [LARGE SCALE GENOMIC DNA]</scope>
    <source>
        <strain evidence="1 2">KACC 11594</strain>
    </source>
</reference>
<evidence type="ECO:0000313" key="1">
    <source>
        <dbReference type="EMBL" id="QNN42969.1"/>
    </source>
</evidence>
<dbReference type="KEGG" id="proe:H9L23_02350"/>
<dbReference type="Pfam" id="PF09357">
    <property type="entry name" value="RteC"/>
    <property type="match status" value="1"/>
</dbReference>
<proteinExistence type="predicted"/>
<dbReference type="Proteomes" id="UP000515806">
    <property type="component" value="Chromosome"/>
</dbReference>
<name>A0A7G9QHZ4_9SPHI</name>